<evidence type="ECO:0000313" key="2">
    <source>
        <dbReference type="Proteomes" id="UP001172386"/>
    </source>
</evidence>
<evidence type="ECO:0000313" key="1">
    <source>
        <dbReference type="EMBL" id="KAJ9661789.1"/>
    </source>
</evidence>
<accession>A0ACC3AGR2</accession>
<reference evidence="1" key="1">
    <citation type="submission" date="2022-10" db="EMBL/GenBank/DDBJ databases">
        <title>Culturing micro-colonial fungi from biological soil crusts in the Mojave desert and describing Neophaeococcomyces mojavensis, and introducing the new genera and species Taxawa tesnikishii.</title>
        <authorList>
            <person name="Kurbessoian T."/>
            <person name="Stajich J.E."/>
        </authorList>
    </citation>
    <scope>NUCLEOTIDE SEQUENCE</scope>
    <source>
        <strain evidence="1">JES_112</strain>
    </source>
</reference>
<name>A0ACC3AGR2_9EURO</name>
<proteinExistence type="predicted"/>
<comment type="caution">
    <text evidence="1">The sequence shown here is derived from an EMBL/GenBank/DDBJ whole genome shotgun (WGS) entry which is preliminary data.</text>
</comment>
<keyword evidence="2" id="KW-1185">Reference proteome</keyword>
<gene>
    <name evidence="1" type="ORF">H2198_001754</name>
</gene>
<dbReference type="EMBL" id="JAPDRQ010000020">
    <property type="protein sequence ID" value="KAJ9661789.1"/>
    <property type="molecule type" value="Genomic_DNA"/>
</dbReference>
<protein>
    <submittedName>
        <fullName evidence="1">Uncharacterized protein</fullName>
    </submittedName>
</protein>
<dbReference type="Proteomes" id="UP001172386">
    <property type="component" value="Unassembled WGS sequence"/>
</dbReference>
<sequence length="1048" mass="113718">MPRSKKTQSHRPILDDYPDPADLDPAFRDDEAAPTRTSRKKSRNAYSSAPRTDSSSPDSQNDEPVAPDDPPSPPRQPSSLLNQIVFPASGKSRPLDIREELSTEKVSDQYTPPSDGGLNDHIYGKSPNADSVAVSSPANTPPVEPGFLKRNSFQSRALPTSPALRNARPLSFGGSIPPPPSSHGRYQPSAYGSPPAPHLPQPHFYAAQDIDLGIPKPGRSRSAEEPLFTRFVRLPTSNRAHSHGIVLGYEGRINLCAYDGEVMEEIGVITGMPGKAVDAELLTWTSGPDPFASMRPLLAVTLMQVDQLDMGRVAQKTSLHVYSLSQQKHVLDLLQVLAELPQPLMPGFAPSNTEPSHHLRLKANGNYLIVSSGRSGEVFAFCPTVDETSPTFECLGKFWTCIQPQMQRRDSSHHRPDISRPGSRAVRKEENVPVVASSGRWLAVSPPSSSSMSTIDAVLGSTVRFSRSAGLEARSAGSRPSINCDVDSPDVDTLLAKVARGVAQEMVKGARWLGDQGMQAWQSYWKKEDSAGTPPLQQQYSNMPYASPAAYGQFPPTHATSVQSKEPELVSIYDLKSLHDPHARKIGTIVPVATFQPPNGCSFLSFAPHGLMLLTASRKGDYQYVWDLLEMKHRRNLSCATDDEAVRSSPQVRQVARFDRLSGSVIVDVVWEIPTMTRFALLTKNKTVHLFDLPASAVRWPPPRMAKKSRPISAPPNGEPVSPPEAMPVGGFFASAMSIAGKTQPMLSNWRGRAPSTGGGIAGIGTAGFGIAAATGARGSKAVASGLSKSLGAATETVSRLQHAGESRLSLKTNYDVVADRICWTRRASKPGICILGDDELKYYQVRMSRSRDQKQYRLSTVFDARRAVTAKVPALTALVHAEGEVADCQGFWAYKQDHAGANSTTHPLSFAEIDTNAPFQPFHLDRRVTLSVLEAKSQSVNAPSSTASSKHKSKSMADEQWAFGDEVLSTRLNIHPAPGFDGDTHGSVIYRETSIANDADGRGELILSTTKRKKAKRATKHLDDEGTAQEGFFEDDCDVLDSASDHV</sequence>
<organism evidence="1 2">
    <name type="scientific">Neophaeococcomyces mojaviensis</name>
    <dbReference type="NCBI Taxonomy" id="3383035"/>
    <lineage>
        <taxon>Eukaryota</taxon>
        <taxon>Fungi</taxon>
        <taxon>Dikarya</taxon>
        <taxon>Ascomycota</taxon>
        <taxon>Pezizomycotina</taxon>
        <taxon>Eurotiomycetes</taxon>
        <taxon>Chaetothyriomycetidae</taxon>
        <taxon>Chaetothyriales</taxon>
        <taxon>Chaetothyriales incertae sedis</taxon>
        <taxon>Neophaeococcomyces</taxon>
    </lineage>
</organism>